<dbReference type="OrthoDB" id="9809488at2"/>
<evidence type="ECO:0000256" key="3">
    <source>
        <dbReference type="SAM" id="SignalP"/>
    </source>
</evidence>
<evidence type="ECO:0000313" key="6">
    <source>
        <dbReference type="EMBL" id="AMK55543.1"/>
    </source>
</evidence>
<dbReference type="AlphaFoldDB" id="A0A140DY16"/>
<dbReference type="EMBL" id="CP011391">
    <property type="protein sequence ID" value="AMK55543.1"/>
    <property type="molecule type" value="Genomic_DNA"/>
</dbReference>
<dbReference type="KEGG" id="fro:AALO17_24090"/>
<dbReference type="Pfam" id="PF01551">
    <property type="entry name" value="Peptidase_M23"/>
    <property type="match status" value="1"/>
</dbReference>
<name>A0A140DY16_9FIRM</name>
<dbReference type="RefSeq" id="WP_067559325.1">
    <property type="nucleotide sequence ID" value="NZ_CAOJUU010000022.1"/>
</dbReference>
<evidence type="ECO:0000256" key="2">
    <source>
        <dbReference type="SAM" id="Coils"/>
    </source>
</evidence>
<feature type="signal peptide" evidence="3">
    <location>
        <begin position="1"/>
        <end position="31"/>
    </location>
</feature>
<dbReference type="Pfam" id="PF24568">
    <property type="entry name" value="CC_PcsB"/>
    <property type="match status" value="1"/>
</dbReference>
<gene>
    <name evidence="6" type="ORF">AALO17_24090</name>
</gene>
<evidence type="ECO:0000256" key="1">
    <source>
        <dbReference type="ARBA" id="ARBA00022729"/>
    </source>
</evidence>
<dbReference type="InterPro" id="IPR011055">
    <property type="entry name" value="Dup_hybrid_motif"/>
</dbReference>
<sequence length="463" mass="49927">MKLKEKLTGFLVSASLAAAGCLPAVMIPVYAEDYSDTEYWYSQCTKPQTSSEGVKACEGFREHENQRRQQLQQSITDFSNSIGSLEGETDKVAALAQEQKALAEELSNQISQKEAVIAQIEANIQALQEQIVQKQAEIDAWDAQIKSRMRHEQGNVGTNMLVDLVMGASDLNDMLRRISGIERITEDDQAQISRLNEMKAELELSVSEEKRLQEENTAQKAELEEQKAEAQRLEDSYNQLVAQYQQQIAELQAQKRAAEADMNAIRDFVITSAAAGSASITTSSGFNVPVLGGQYSAGTWAYPGGGLHLGLDWAAPIGTPVVAPANGIVLYAANPVASNSGYLGNMSGYPYGSGNSICLLCSMNGSLYAFSFFHLSQEGMAVRAGQSVSAGQQIALTGNSGNSTGPHCHIEVINLGNMSVEDAIKRFSSSADFAWGTGWGNTAGACEAKSSTPCRERPEVFFS</sequence>
<reference evidence="6 7" key="1">
    <citation type="journal article" date="2016" name="Gut Pathog.">
        <title>Whole genome sequencing of "Faecalibaculum rodentium" ALO17, isolated from C57BL/6J laboratory mouse feces.</title>
        <authorList>
            <person name="Lim S."/>
            <person name="Chang D.H."/>
            <person name="Ahn S."/>
            <person name="Kim B.C."/>
        </authorList>
    </citation>
    <scope>NUCLEOTIDE SEQUENCE [LARGE SCALE GENOMIC DNA]</scope>
    <source>
        <strain evidence="6 7">Alo17</strain>
    </source>
</reference>
<keyword evidence="7" id="KW-1185">Reference proteome</keyword>
<dbReference type="Gene3D" id="2.70.70.10">
    <property type="entry name" value="Glucose Permease (Domain IIA)"/>
    <property type="match status" value="1"/>
</dbReference>
<dbReference type="InterPro" id="IPR016047">
    <property type="entry name" value="M23ase_b-sheet_dom"/>
</dbReference>
<accession>A0A140DY16</accession>
<dbReference type="Proteomes" id="UP000069771">
    <property type="component" value="Chromosome"/>
</dbReference>
<proteinExistence type="predicted"/>
<evidence type="ECO:0000259" key="5">
    <source>
        <dbReference type="Pfam" id="PF24568"/>
    </source>
</evidence>
<feature type="coiled-coil region" evidence="2">
    <location>
        <begin position="192"/>
        <end position="268"/>
    </location>
</feature>
<feature type="domain" description="Peptidoglycan hydrolase PcsB coiled-coil" evidence="5">
    <location>
        <begin position="132"/>
        <end position="203"/>
    </location>
</feature>
<keyword evidence="1 3" id="KW-0732">Signal</keyword>
<dbReference type="InterPro" id="IPR050570">
    <property type="entry name" value="Cell_wall_metabolism_enzyme"/>
</dbReference>
<protein>
    <submittedName>
        <fullName evidence="6">Peptidase M23</fullName>
    </submittedName>
</protein>
<feature type="domain" description="M23ase beta-sheet core" evidence="4">
    <location>
        <begin position="308"/>
        <end position="416"/>
    </location>
</feature>
<dbReference type="PROSITE" id="PS51257">
    <property type="entry name" value="PROKAR_LIPOPROTEIN"/>
    <property type="match status" value="1"/>
</dbReference>
<dbReference type="PATRIC" id="fig|1702221.3.peg.2340"/>
<evidence type="ECO:0000313" key="7">
    <source>
        <dbReference type="Proteomes" id="UP000069771"/>
    </source>
</evidence>
<dbReference type="PANTHER" id="PTHR21666">
    <property type="entry name" value="PEPTIDASE-RELATED"/>
    <property type="match status" value="1"/>
</dbReference>
<evidence type="ECO:0000259" key="4">
    <source>
        <dbReference type="Pfam" id="PF01551"/>
    </source>
</evidence>
<organism evidence="6 7">
    <name type="scientific">Faecalibaculum rodentium</name>
    <dbReference type="NCBI Taxonomy" id="1702221"/>
    <lineage>
        <taxon>Bacteria</taxon>
        <taxon>Bacillati</taxon>
        <taxon>Bacillota</taxon>
        <taxon>Erysipelotrichia</taxon>
        <taxon>Erysipelotrichales</taxon>
        <taxon>Erysipelotrichaceae</taxon>
        <taxon>Faecalibaculum</taxon>
    </lineage>
</organism>
<feature type="chain" id="PRO_5007302019" evidence="3">
    <location>
        <begin position="32"/>
        <end position="463"/>
    </location>
</feature>
<dbReference type="PANTHER" id="PTHR21666:SF270">
    <property type="entry name" value="MUREIN HYDROLASE ACTIVATOR ENVC"/>
    <property type="match status" value="1"/>
</dbReference>
<dbReference type="SUPFAM" id="SSF51261">
    <property type="entry name" value="Duplicated hybrid motif"/>
    <property type="match status" value="1"/>
</dbReference>
<dbReference type="InterPro" id="IPR057309">
    <property type="entry name" value="PcsB_CC"/>
</dbReference>
<feature type="coiled-coil region" evidence="2">
    <location>
        <begin position="85"/>
        <end position="144"/>
    </location>
</feature>
<dbReference type="GO" id="GO:0004222">
    <property type="term" value="F:metalloendopeptidase activity"/>
    <property type="evidence" value="ECO:0007669"/>
    <property type="project" value="TreeGrafter"/>
</dbReference>
<dbReference type="CDD" id="cd12797">
    <property type="entry name" value="M23_peptidase"/>
    <property type="match status" value="1"/>
</dbReference>
<dbReference type="STRING" id="1702221.AALO17_24090"/>
<keyword evidence="2" id="KW-0175">Coiled coil</keyword>
<dbReference type="GeneID" id="78478937"/>
<dbReference type="Gene3D" id="6.10.250.3150">
    <property type="match status" value="1"/>
</dbReference>